<proteinExistence type="predicted"/>
<feature type="region of interest" description="Disordered" evidence="1">
    <location>
        <begin position="74"/>
        <end position="103"/>
    </location>
</feature>
<reference evidence="2 3" key="1">
    <citation type="submission" date="2017-03" db="EMBL/GenBank/DDBJ databases">
        <title>Genomes of endolithic fungi from Antarctica.</title>
        <authorList>
            <person name="Coleine C."/>
            <person name="Masonjones S."/>
            <person name="Stajich J.E."/>
        </authorList>
    </citation>
    <scope>NUCLEOTIDE SEQUENCE [LARGE SCALE GENOMIC DNA]</scope>
    <source>
        <strain evidence="2 3">CCFEE 6314</strain>
    </source>
</reference>
<accession>A0A438MW38</accession>
<feature type="region of interest" description="Disordered" evidence="1">
    <location>
        <begin position="394"/>
        <end position="481"/>
    </location>
</feature>
<evidence type="ECO:0000313" key="2">
    <source>
        <dbReference type="EMBL" id="RVX67976.1"/>
    </source>
</evidence>
<organism evidence="2 3">
    <name type="scientific">Exophiala mesophila</name>
    <name type="common">Black yeast-like fungus</name>
    <dbReference type="NCBI Taxonomy" id="212818"/>
    <lineage>
        <taxon>Eukaryota</taxon>
        <taxon>Fungi</taxon>
        <taxon>Dikarya</taxon>
        <taxon>Ascomycota</taxon>
        <taxon>Pezizomycotina</taxon>
        <taxon>Eurotiomycetes</taxon>
        <taxon>Chaetothyriomycetidae</taxon>
        <taxon>Chaetothyriales</taxon>
        <taxon>Herpotrichiellaceae</taxon>
        <taxon>Exophiala</taxon>
    </lineage>
</organism>
<evidence type="ECO:0000313" key="3">
    <source>
        <dbReference type="Proteomes" id="UP000288859"/>
    </source>
</evidence>
<dbReference type="EMBL" id="NAJM01000042">
    <property type="protein sequence ID" value="RVX67976.1"/>
    <property type="molecule type" value="Genomic_DNA"/>
</dbReference>
<dbReference type="OrthoDB" id="10397972at2759"/>
<evidence type="ECO:0000256" key="1">
    <source>
        <dbReference type="SAM" id="MobiDB-lite"/>
    </source>
</evidence>
<sequence>MDAQQREAATKSQIYLRGLESMTRVEASPWYDATDQTEGYLNSLLEIVNQHITDGVIPQEVGEETRSTLVRRQQQRQQRAARDARPVHRLPARTGWPSREPINSQLPSGYTPSNIPGYPQITQQASGLGASSEADMNSEFGHQTYNAVNLSSGVRQAEQIVNQPAMPAQSQMSPTDMTPLPPLNPFQNSFQAGDMQGGMTTRMYQTGSGFTGLNNMTGPGYQTRSTLPREDHTMSFGGVIDPALLPQVSPDDLPEDLPPMDMEPSNNEARRFSGQQDPQQQHISNQLNEVYPGEQPAVRLGTNCEGYVHECDRCLHLFKTRRDFNRHHYSRNRERLGFAIDKGASYTRNSAGQYFWHGTNIAGERFSGRLVPFQGDLRQSKYLPPCDKELAGWEYKRPKRKMDPALGTKSKKAKTANQDDSNNKDNAEGVQENDANENVGNQDDSREEREDVTEMGQDGNQQDNNGTNEHNADAENQSRSN</sequence>
<dbReference type="AlphaFoldDB" id="A0A438MW38"/>
<dbReference type="VEuPathDB" id="FungiDB:PV10_00959"/>
<name>A0A438MW38_EXOME</name>
<gene>
    <name evidence="2" type="ORF">B0A52_08386</name>
</gene>
<comment type="caution">
    <text evidence="2">The sequence shown here is derived from an EMBL/GenBank/DDBJ whole genome shotgun (WGS) entry which is preliminary data.</text>
</comment>
<protein>
    <submittedName>
        <fullName evidence="2">Uncharacterized protein</fullName>
    </submittedName>
</protein>
<feature type="compositionally biased region" description="Low complexity" evidence="1">
    <location>
        <begin position="456"/>
        <end position="466"/>
    </location>
</feature>
<dbReference type="Proteomes" id="UP000288859">
    <property type="component" value="Unassembled WGS sequence"/>
</dbReference>